<dbReference type="GO" id="GO:0000166">
    <property type="term" value="F:nucleotide binding"/>
    <property type="evidence" value="ECO:0007669"/>
    <property type="project" value="InterPro"/>
</dbReference>
<dbReference type="SUPFAM" id="SSF55347">
    <property type="entry name" value="Glyceraldehyde-3-phosphate dehydrogenase-like, C-terminal domain"/>
    <property type="match status" value="1"/>
</dbReference>
<keyword evidence="5" id="KW-1185">Reference proteome</keyword>
<evidence type="ECO:0000259" key="3">
    <source>
        <dbReference type="Pfam" id="PF22725"/>
    </source>
</evidence>
<organism evidence="4 5">
    <name type="scientific">Roseicitreum antarcticum</name>
    <dbReference type="NCBI Taxonomy" id="564137"/>
    <lineage>
        <taxon>Bacteria</taxon>
        <taxon>Pseudomonadati</taxon>
        <taxon>Pseudomonadota</taxon>
        <taxon>Alphaproteobacteria</taxon>
        <taxon>Rhodobacterales</taxon>
        <taxon>Paracoccaceae</taxon>
        <taxon>Roseicitreum</taxon>
    </lineage>
</organism>
<dbReference type="AlphaFoldDB" id="A0A1H3AJ79"/>
<dbReference type="Gene3D" id="3.30.360.10">
    <property type="entry name" value="Dihydrodipicolinate Reductase, domain 2"/>
    <property type="match status" value="1"/>
</dbReference>
<dbReference type="Pfam" id="PF22725">
    <property type="entry name" value="GFO_IDH_MocA_C3"/>
    <property type="match status" value="1"/>
</dbReference>
<gene>
    <name evidence="4" type="ORF">SAMN04488238_10712</name>
</gene>
<protein>
    <submittedName>
        <fullName evidence="4">Predicted dehydrogenase</fullName>
    </submittedName>
</protein>
<dbReference type="GO" id="GO:0016491">
    <property type="term" value="F:oxidoreductase activity"/>
    <property type="evidence" value="ECO:0007669"/>
    <property type="project" value="UniProtKB-KW"/>
</dbReference>
<feature type="domain" description="Gfo/Idh/MocA-like oxidoreductase N-terminal" evidence="2">
    <location>
        <begin position="8"/>
        <end position="124"/>
    </location>
</feature>
<dbReference type="InterPro" id="IPR055170">
    <property type="entry name" value="GFO_IDH_MocA-like_dom"/>
</dbReference>
<dbReference type="Gene3D" id="3.40.50.720">
    <property type="entry name" value="NAD(P)-binding Rossmann-like Domain"/>
    <property type="match status" value="1"/>
</dbReference>
<dbReference type="OrthoDB" id="9774191at2"/>
<proteinExistence type="predicted"/>
<dbReference type="InterPro" id="IPR000683">
    <property type="entry name" value="Gfo/Idh/MocA-like_OxRdtase_N"/>
</dbReference>
<dbReference type="InterPro" id="IPR036291">
    <property type="entry name" value="NAD(P)-bd_dom_sf"/>
</dbReference>
<dbReference type="RefSeq" id="WP_092889981.1">
    <property type="nucleotide sequence ID" value="NZ_CP061498.1"/>
</dbReference>
<accession>A0A1H3AJ79</accession>
<dbReference type="PANTHER" id="PTHR43818">
    <property type="entry name" value="BCDNA.GH03377"/>
    <property type="match status" value="1"/>
</dbReference>
<evidence type="ECO:0000313" key="4">
    <source>
        <dbReference type="EMBL" id="SDX29491.1"/>
    </source>
</evidence>
<keyword evidence="1" id="KW-0560">Oxidoreductase</keyword>
<feature type="domain" description="GFO/IDH/MocA-like oxidoreductase" evidence="3">
    <location>
        <begin position="134"/>
        <end position="262"/>
    </location>
</feature>
<dbReference type="Pfam" id="PF01408">
    <property type="entry name" value="GFO_IDH_MocA"/>
    <property type="match status" value="1"/>
</dbReference>
<evidence type="ECO:0000313" key="5">
    <source>
        <dbReference type="Proteomes" id="UP000198539"/>
    </source>
</evidence>
<name>A0A1H3AJ79_9RHOB</name>
<dbReference type="STRING" id="564137.SAMN04488238_10712"/>
<sequence length="373" mass="41323">MAIRNEIGLAIIGCGTIGRIRAIIARDYPGISWLGLCDINPELGQKLKSDSDADFFTTDFYELLNRPEVTAVIVATDENNHAAPILAATERKQALFIEKPIATDARESLQILRAIEASGVDAVMGYTQRFRRRFLAVKERLITGQIGEVHSVVTRAFMNRMVPIATVSRTQNRRHLTPMVVSGTHSLDMSMWLMEGKSPVSVYAKSTDKVMSRWGTKDSTFGIFEMDDGAIFSMNISWALPEVWPGSVYGLEVGIVGTEGVIDIEDTHRDLVMATNVAQGGGYVPDGYSAPARHVDFLTSYPPGDLHLSQLWGPMREETVSWYQRLCMNQPTPHATAQDGHRNLILTMAMDLSARRGQPVELPVDPEELMAED</sequence>
<dbReference type="SUPFAM" id="SSF51735">
    <property type="entry name" value="NAD(P)-binding Rossmann-fold domains"/>
    <property type="match status" value="1"/>
</dbReference>
<reference evidence="4 5" key="1">
    <citation type="submission" date="2016-10" db="EMBL/GenBank/DDBJ databases">
        <authorList>
            <person name="de Groot N.N."/>
        </authorList>
    </citation>
    <scope>NUCLEOTIDE SEQUENCE [LARGE SCALE GENOMIC DNA]</scope>
    <source>
        <strain evidence="4 5">CGMCC 1.8894</strain>
    </source>
</reference>
<evidence type="ECO:0000256" key="1">
    <source>
        <dbReference type="ARBA" id="ARBA00023002"/>
    </source>
</evidence>
<dbReference type="EMBL" id="FNOM01000007">
    <property type="protein sequence ID" value="SDX29491.1"/>
    <property type="molecule type" value="Genomic_DNA"/>
</dbReference>
<evidence type="ECO:0000259" key="2">
    <source>
        <dbReference type="Pfam" id="PF01408"/>
    </source>
</evidence>
<dbReference type="InterPro" id="IPR050463">
    <property type="entry name" value="Gfo/Idh/MocA_oxidrdct_glycsds"/>
</dbReference>
<dbReference type="Proteomes" id="UP000198539">
    <property type="component" value="Unassembled WGS sequence"/>
</dbReference>
<dbReference type="PANTHER" id="PTHR43818:SF11">
    <property type="entry name" value="BCDNA.GH03377"/>
    <property type="match status" value="1"/>
</dbReference>